<keyword evidence="2" id="KW-1185">Reference proteome</keyword>
<accession>A0A1I5QC38</accession>
<dbReference type="OrthoDB" id="9774191at2"/>
<dbReference type="Gene3D" id="3.30.360.10">
    <property type="entry name" value="Dihydrodipicolinate Reductase, domain 2"/>
    <property type="match status" value="1"/>
</dbReference>
<gene>
    <name evidence="1" type="ORF">SAMN05216229_102282</name>
</gene>
<dbReference type="Proteomes" id="UP000243084">
    <property type="component" value="Unassembled WGS sequence"/>
</dbReference>
<dbReference type="Gene3D" id="3.40.50.720">
    <property type="entry name" value="NAD(P)-binding Rossmann-like Domain"/>
    <property type="match status" value="1"/>
</dbReference>
<dbReference type="AlphaFoldDB" id="A0A1I5QC38"/>
<dbReference type="SUPFAM" id="SSF55347">
    <property type="entry name" value="Glyceraldehyde-3-phosphate dehydrogenase-like, C-terminal domain"/>
    <property type="match status" value="1"/>
</dbReference>
<protein>
    <submittedName>
        <fullName evidence="1">Diaminopimelate dehydrogenase</fullName>
    </submittedName>
</protein>
<proteinExistence type="predicted"/>
<dbReference type="EMBL" id="FOXM01000002">
    <property type="protein sequence ID" value="SFP43601.1"/>
    <property type="molecule type" value="Genomic_DNA"/>
</dbReference>
<dbReference type="RefSeq" id="WP_092428413.1">
    <property type="nucleotide sequence ID" value="NZ_FOXM01000002.1"/>
</dbReference>
<name>A0A1I5QC38_9GAMM</name>
<dbReference type="InterPro" id="IPR036291">
    <property type="entry name" value="NAD(P)-bd_dom_sf"/>
</dbReference>
<evidence type="ECO:0000313" key="1">
    <source>
        <dbReference type="EMBL" id="SFP43601.1"/>
    </source>
</evidence>
<reference evidence="2" key="1">
    <citation type="submission" date="2016-10" db="EMBL/GenBank/DDBJ databases">
        <authorList>
            <person name="Varghese N."/>
            <person name="Submissions S."/>
        </authorList>
    </citation>
    <scope>NUCLEOTIDE SEQUENCE [LARGE SCALE GENOMIC DNA]</scope>
    <source>
        <strain evidence="2">JCM 18195</strain>
    </source>
</reference>
<dbReference type="SUPFAM" id="SSF51735">
    <property type="entry name" value="NAD(P)-binding Rossmann-fold domains"/>
    <property type="match status" value="1"/>
</dbReference>
<sequence>MKKRQIAVIGLGKLGRKCAEALLADSSLALAGVVRRNPAPVDWLKDIPVVSHVSELKEVDATLLCVPPDMIRGTAQEILQRRTPIVECARLHGEAFVAHHAEMQRLAHLYKATAIVGAGGDPGILSLLRSQFTLLIPHGHTQSSLHTGTSLHHTLAAQGVAGVRKALATELKTPQGTIQRYVYVELEDGTDATAVEDAIRGDPLFLDEETLVFPVENLAALEETNRGVSLERHAAAGDAGHAALLLEARFNEAELAARMMLAAARALPLLPHGAHSLFDIPPRLLWGEQSAAAEQAWF</sequence>
<organism evidence="1 2">
    <name type="scientific">Geopseudomonas sagittaria</name>
    <dbReference type="NCBI Taxonomy" id="1135990"/>
    <lineage>
        <taxon>Bacteria</taxon>
        <taxon>Pseudomonadati</taxon>
        <taxon>Pseudomonadota</taxon>
        <taxon>Gammaproteobacteria</taxon>
        <taxon>Pseudomonadales</taxon>
        <taxon>Pseudomonadaceae</taxon>
        <taxon>Geopseudomonas</taxon>
    </lineage>
</organism>
<evidence type="ECO:0000313" key="2">
    <source>
        <dbReference type="Proteomes" id="UP000243084"/>
    </source>
</evidence>